<dbReference type="RefSeq" id="WP_230740694.1">
    <property type="nucleotide sequence ID" value="NZ_PGCK01000002.1"/>
</dbReference>
<evidence type="ECO:0000313" key="2">
    <source>
        <dbReference type="Proteomes" id="UP001320159"/>
    </source>
</evidence>
<gene>
    <name evidence="1" type="ORF">CUJ83_03565</name>
</gene>
<accession>A0AAP2W589</accession>
<reference evidence="1 2" key="1">
    <citation type="submission" date="2017-11" db="EMBL/GenBank/DDBJ databases">
        <title>Isolation and Characterization of Family Methanocellaceae Species from Potential Methane Hydrate Area Offshore Southwestern Taiwan.</title>
        <authorList>
            <person name="Zhang W.-L."/>
            <person name="Chen W.-C."/>
            <person name="Lai M.-C."/>
            <person name="Chen S.-C."/>
        </authorList>
    </citation>
    <scope>NUCLEOTIDE SEQUENCE [LARGE SCALE GENOMIC DNA]</scope>
    <source>
        <strain evidence="1 2">CWC-04</strain>
    </source>
</reference>
<sequence>MRYDEFERLLSKLNISVIPKDKKRIRGYDVDTYRTMAKQTEKIDFDCCDGNSFCRYIHVNGVGCCADCVDTLGHWKREDGTLDDDSARMMAEYCDLHDGFCRDGTGCILPRELRSPVCLYHICSDAKMTEEEKDLLHKIKCGIDGSYRDPGE</sequence>
<evidence type="ECO:0000313" key="1">
    <source>
        <dbReference type="EMBL" id="MCD1294073.1"/>
    </source>
</evidence>
<keyword evidence="2" id="KW-1185">Reference proteome</keyword>
<dbReference type="AlphaFoldDB" id="A0AAP2W589"/>
<comment type="caution">
    <text evidence="1">The sequence shown here is derived from an EMBL/GenBank/DDBJ whole genome shotgun (WGS) entry which is preliminary data.</text>
</comment>
<protein>
    <submittedName>
        <fullName evidence="1">Uncharacterized protein</fullName>
    </submittedName>
</protein>
<organism evidence="1 2">
    <name type="scientific">Methanooceanicella nereidis</name>
    <dbReference type="NCBI Taxonomy" id="2052831"/>
    <lineage>
        <taxon>Archaea</taxon>
        <taxon>Methanobacteriati</taxon>
        <taxon>Methanobacteriota</taxon>
        <taxon>Stenosarchaea group</taxon>
        <taxon>Methanomicrobia</taxon>
        <taxon>Methanocellales</taxon>
        <taxon>Methanocellaceae</taxon>
        <taxon>Methanooceanicella</taxon>
    </lineage>
</organism>
<proteinExistence type="predicted"/>
<dbReference type="Proteomes" id="UP001320159">
    <property type="component" value="Unassembled WGS sequence"/>
</dbReference>
<name>A0AAP2W589_9EURY</name>
<dbReference type="EMBL" id="PGCK01000002">
    <property type="protein sequence ID" value="MCD1294073.1"/>
    <property type="molecule type" value="Genomic_DNA"/>
</dbReference>